<name>A0ABV4CXU2_9BACT</name>
<gene>
    <name evidence="1" type="ORF">AAK873_05360</name>
</gene>
<proteinExistence type="predicted"/>
<evidence type="ECO:0000313" key="2">
    <source>
        <dbReference type="Proteomes" id="UP001565200"/>
    </source>
</evidence>
<protein>
    <submittedName>
        <fullName evidence="1">Uncharacterized protein</fullName>
    </submittedName>
</protein>
<evidence type="ECO:0000313" key="1">
    <source>
        <dbReference type="EMBL" id="MEY8245045.1"/>
    </source>
</evidence>
<dbReference type="Proteomes" id="UP001565200">
    <property type="component" value="Unassembled WGS sequence"/>
</dbReference>
<reference evidence="1 2" key="1">
    <citation type="submission" date="2024-03" db="EMBL/GenBank/DDBJ databases">
        <title>Mouse gut bacterial collection (mGBC) of GemPharmatech.</title>
        <authorList>
            <person name="He Y."/>
            <person name="Dong L."/>
            <person name="Wu D."/>
            <person name="Gao X."/>
            <person name="Lin Z."/>
        </authorList>
    </citation>
    <scope>NUCLEOTIDE SEQUENCE [LARGE SCALE GENOMIC DNA]</scope>
    <source>
        <strain evidence="1 2">54-13</strain>
    </source>
</reference>
<organism evidence="1 2">
    <name type="scientific">Heminiphilus faecis</name>
    <dbReference type="NCBI Taxonomy" id="2601703"/>
    <lineage>
        <taxon>Bacteria</taxon>
        <taxon>Pseudomonadati</taxon>
        <taxon>Bacteroidota</taxon>
        <taxon>Bacteroidia</taxon>
        <taxon>Bacteroidales</taxon>
        <taxon>Muribaculaceae</taxon>
        <taxon>Heminiphilus</taxon>
    </lineage>
</organism>
<keyword evidence="2" id="KW-1185">Reference proteome</keyword>
<dbReference type="RefSeq" id="WP_369863304.1">
    <property type="nucleotide sequence ID" value="NZ_JBCLPP010000011.1"/>
</dbReference>
<dbReference type="EMBL" id="JBCLPP010000011">
    <property type="protein sequence ID" value="MEY8245045.1"/>
    <property type="molecule type" value="Genomic_DNA"/>
</dbReference>
<accession>A0ABV4CXU2</accession>
<sequence>MITDILTTYNIPDCSVVDYTDGNKVFGAGHLLLSLMQRTAPYRTRDVAPAPLSAVVKEAKHWIDGVERYIHTIPPHLVLTALYPFDLVHRMAFHRPASPAFLNRWYTHVFNAKVKGDRQISDSALLGVISARLSHRDPLYFDRPLLWYSSTLDRWMKLCAGSAEFADMPLDEALGIAASLIDNDLIVFVPDQDAFKHRLAANYASRLDDIDAGDADTLRAALHFVRTARYRYIAADCAAHFELHLLRQLSRNPNLDPNDRQAYSLDLDYLLAPSLD</sequence>
<comment type="caution">
    <text evidence="1">The sequence shown here is derived from an EMBL/GenBank/DDBJ whole genome shotgun (WGS) entry which is preliminary data.</text>
</comment>